<name>A0ABU6TRW6_9FABA</name>
<accession>A0ABU6TRW6</accession>
<evidence type="ECO:0000256" key="1">
    <source>
        <dbReference type="SAM" id="MobiDB-lite"/>
    </source>
</evidence>
<protein>
    <submittedName>
        <fullName evidence="2">Uncharacterized protein</fullName>
    </submittedName>
</protein>
<gene>
    <name evidence="2" type="ORF">PIB30_079407</name>
</gene>
<comment type="caution">
    <text evidence="2">The sequence shown here is derived from an EMBL/GenBank/DDBJ whole genome shotgun (WGS) entry which is preliminary data.</text>
</comment>
<evidence type="ECO:0000313" key="2">
    <source>
        <dbReference type="EMBL" id="MED6151137.1"/>
    </source>
</evidence>
<reference evidence="2 3" key="1">
    <citation type="journal article" date="2023" name="Plants (Basel)">
        <title>Bridging the Gap: Combining Genomics and Transcriptomics Approaches to Understand Stylosanthes scabra, an Orphan Legume from the Brazilian Caatinga.</title>
        <authorList>
            <person name="Ferreira-Neto J.R.C."/>
            <person name="da Silva M.D."/>
            <person name="Binneck E."/>
            <person name="de Melo N.F."/>
            <person name="da Silva R.H."/>
            <person name="de Melo A.L.T.M."/>
            <person name="Pandolfi V."/>
            <person name="Bustamante F.O."/>
            <person name="Brasileiro-Vidal A.C."/>
            <person name="Benko-Iseppon A.M."/>
        </authorList>
    </citation>
    <scope>NUCLEOTIDE SEQUENCE [LARGE SCALE GENOMIC DNA]</scope>
    <source>
        <tissue evidence="2">Leaves</tissue>
    </source>
</reference>
<sequence>MRSIGLSSRTELSTIAGASTRRMDTRGAFGLPWGRTLVTAKLLPLQGGSEVWRSPHVYCFDDVGGPLLVGQQPHVRRHPANGEDQSFRLRSYSPKCNPARLPL</sequence>
<evidence type="ECO:0000313" key="3">
    <source>
        <dbReference type="Proteomes" id="UP001341840"/>
    </source>
</evidence>
<dbReference type="EMBL" id="JASCZI010091746">
    <property type="protein sequence ID" value="MED6151137.1"/>
    <property type="molecule type" value="Genomic_DNA"/>
</dbReference>
<proteinExistence type="predicted"/>
<feature type="region of interest" description="Disordered" evidence="1">
    <location>
        <begin position="77"/>
        <end position="103"/>
    </location>
</feature>
<keyword evidence="3" id="KW-1185">Reference proteome</keyword>
<organism evidence="2 3">
    <name type="scientific">Stylosanthes scabra</name>
    <dbReference type="NCBI Taxonomy" id="79078"/>
    <lineage>
        <taxon>Eukaryota</taxon>
        <taxon>Viridiplantae</taxon>
        <taxon>Streptophyta</taxon>
        <taxon>Embryophyta</taxon>
        <taxon>Tracheophyta</taxon>
        <taxon>Spermatophyta</taxon>
        <taxon>Magnoliopsida</taxon>
        <taxon>eudicotyledons</taxon>
        <taxon>Gunneridae</taxon>
        <taxon>Pentapetalae</taxon>
        <taxon>rosids</taxon>
        <taxon>fabids</taxon>
        <taxon>Fabales</taxon>
        <taxon>Fabaceae</taxon>
        <taxon>Papilionoideae</taxon>
        <taxon>50 kb inversion clade</taxon>
        <taxon>dalbergioids sensu lato</taxon>
        <taxon>Dalbergieae</taxon>
        <taxon>Pterocarpus clade</taxon>
        <taxon>Stylosanthes</taxon>
    </lineage>
</organism>
<dbReference type="Proteomes" id="UP001341840">
    <property type="component" value="Unassembled WGS sequence"/>
</dbReference>